<dbReference type="EMBL" id="JBIEKR010000001">
    <property type="protein sequence ID" value="MFG6271750.1"/>
    <property type="molecule type" value="Genomic_DNA"/>
</dbReference>
<gene>
    <name evidence="1" type="ORF">ACGTZG_00925</name>
</gene>
<keyword evidence="2" id="KW-1185">Reference proteome</keyword>
<evidence type="ECO:0000313" key="2">
    <source>
        <dbReference type="Proteomes" id="UP001605989"/>
    </source>
</evidence>
<proteinExistence type="predicted"/>
<accession>A0ABW7DP09</accession>
<reference evidence="1 2" key="1">
    <citation type="submission" date="2024-10" db="EMBL/GenBank/DDBJ databases">
        <authorList>
            <person name="Sang B.-I."/>
            <person name="Prabhaharan D."/>
        </authorList>
    </citation>
    <scope>NUCLEOTIDE SEQUENCE [LARGE SCALE GENOMIC DNA]</scope>
    <source>
        <strain evidence="1 2">MH</strain>
    </source>
</reference>
<organism evidence="1 2">
    <name type="scientific">Megasphaera hexanoica</name>
    <dbReference type="NCBI Taxonomy" id="1675036"/>
    <lineage>
        <taxon>Bacteria</taxon>
        <taxon>Bacillati</taxon>
        <taxon>Bacillota</taxon>
        <taxon>Negativicutes</taxon>
        <taxon>Veillonellales</taxon>
        <taxon>Veillonellaceae</taxon>
        <taxon>Megasphaera</taxon>
    </lineage>
</organism>
<protein>
    <submittedName>
        <fullName evidence="1">Uncharacterized protein</fullName>
    </submittedName>
</protein>
<comment type="caution">
    <text evidence="1">The sequence shown here is derived from an EMBL/GenBank/DDBJ whole genome shotgun (WGS) entry which is preliminary data.</text>
</comment>
<sequence>MVKKIKYALTMADGAKVRTLEDLRDHFDWPHVLGYFLDGKLAEWLRDRYFDELAASVESLPAESPDLEQQLCHLLGVAWEAKETTVDVTRMQRRQEKEALLRQMTADESIWQHGETTAFTQGDLDELIGDGVPVIYLCGEEFTVPADVVQRTYIGILGRPRIQIDAASPDELEEKGIVFEQADLPEQLRIPEEPPEPVRQNHKQDKPYVVSEAFQSQLNDEQQQKAAVLYEEAQHILGAAVFDIDVATRQLLDTAQAELGHATFDIDVSTHRLLDAAREELGRATFDIDVSTHRLLDAAREELGHATFDIDVSTHCLLDTAQAELGRATFDIDVSTRPLILAARSCRKEGAFQRFLDRL</sequence>
<evidence type="ECO:0000313" key="1">
    <source>
        <dbReference type="EMBL" id="MFG6271750.1"/>
    </source>
</evidence>
<dbReference type="Proteomes" id="UP001605989">
    <property type="component" value="Unassembled WGS sequence"/>
</dbReference>
<dbReference type="RefSeq" id="WP_113855991.1">
    <property type="nucleotide sequence ID" value="NZ_CP011940.1"/>
</dbReference>
<name>A0ABW7DP09_9FIRM</name>